<dbReference type="GO" id="GO:0006412">
    <property type="term" value="P:translation"/>
    <property type="evidence" value="ECO:0007669"/>
    <property type="project" value="InterPro"/>
</dbReference>
<feature type="region of interest" description="Disordered" evidence="1">
    <location>
        <begin position="65"/>
        <end position="87"/>
    </location>
</feature>
<dbReference type="OrthoDB" id="528635at2759"/>
<gene>
    <name evidence="2" type="ORF">CEUSTIGMA_g2660.t1</name>
</gene>
<evidence type="ECO:0008006" key="4">
    <source>
        <dbReference type="Google" id="ProtNLM"/>
    </source>
</evidence>
<dbReference type="GO" id="GO:0003735">
    <property type="term" value="F:structural constituent of ribosome"/>
    <property type="evidence" value="ECO:0007669"/>
    <property type="project" value="InterPro"/>
</dbReference>
<organism evidence="2 3">
    <name type="scientific">Chlamydomonas eustigma</name>
    <dbReference type="NCBI Taxonomy" id="1157962"/>
    <lineage>
        <taxon>Eukaryota</taxon>
        <taxon>Viridiplantae</taxon>
        <taxon>Chlorophyta</taxon>
        <taxon>core chlorophytes</taxon>
        <taxon>Chlorophyceae</taxon>
        <taxon>CS clade</taxon>
        <taxon>Chlamydomonadales</taxon>
        <taxon>Chlamydomonadaceae</taxon>
        <taxon>Chlamydomonas</taxon>
    </lineage>
</organism>
<dbReference type="Proteomes" id="UP000232323">
    <property type="component" value="Unassembled WGS sequence"/>
</dbReference>
<accession>A0A250WWR8</accession>
<reference evidence="2 3" key="1">
    <citation type="submission" date="2017-08" db="EMBL/GenBank/DDBJ databases">
        <title>Acidophilic green algal genome provides insights into adaptation to an acidic environment.</title>
        <authorList>
            <person name="Hirooka S."/>
            <person name="Hirose Y."/>
            <person name="Kanesaki Y."/>
            <person name="Higuchi S."/>
            <person name="Fujiwara T."/>
            <person name="Onuma R."/>
            <person name="Era A."/>
            <person name="Ohbayashi R."/>
            <person name="Uzuka A."/>
            <person name="Nozaki H."/>
            <person name="Yoshikawa H."/>
            <person name="Miyagishima S.Y."/>
        </authorList>
    </citation>
    <scope>NUCLEOTIDE SEQUENCE [LARGE SCALE GENOMIC DNA]</scope>
    <source>
        <strain evidence="2 3">NIES-2499</strain>
    </source>
</reference>
<protein>
    <recommendedName>
        <fullName evidence="4">Ribosomal protein L29</fullName>
    </recommendedName>
</protein>
<dbReference type="InterPro" id="IPR036049">
    <property type="entry name" value="Ribosomal_uL29_sf"/>
</dbReference>
<evidence type="ECO:0000313" key="2">
    <source>
        <dbReference type="EMBL" id="GAX75216.1"/>
    </source>
</evidence>
<evidence type="ECO:0000256" key="1">
    <source>
        <dbReference type="SAM" id="MobiDB-lite"/>
    </source>
</evidence>
<dbReference type="STRING" id="1157962.A0A250WWR8"/>
<name>A0A250WWR8_9CHLO</name>
<proteinExistence type="predicted"/>
<dbReference type="Gene3D" id="1.10.287.310">
    <property type="match status" value="1"/>
</dbReference>
<dbReference type="SUPFAM" id="SSF46561">
    <property type="entry name" value="Ribosomal protein L29 (L29p)"/>
    <property type="match status" value="1"/>
</dbReference>
<dbReference type="GO" id="GO:0005840">
    <property type="term" value="C:ribosome"/>
    <property type="evidence" value="ECO:0007669"/>
    <property type="project" value="InterPro"/>
</dbReference>
<comment type="caution">
    <text evidence="2">The sequence shown here is derived from an EMBL/GenBank/DDBJ whole genome shotgun (WGS) entry which is preliminary data.</text>
</comment>
<sequence length="131" mass="14707">MQKTISRTAQRPFTTSVPRSRLVVVAVKPTKAADFRSLSEPEILNKLGSLRTELASVRFLQRTRGISEVKPGEQQNPDPEKVPKANLNKHLKKQVAQLMTILRERQIKEGITRKEALQIERAVALSSGRAL</sequence>
<dbReference type="EMBL" id="BEGY01000011">
    <property type="protein sequence ID" value="GAX75216.1"/>
    <property type="molecule type" value="Genomic_DNA"/>
</dbReference>
<keyword evidence="3" id="KW-1185">Reference proteome</keyword>
<evidence type="ECO:0000313" key="3">
    <source>
        <dbReference type="Proteomes" id="UP000232323"/>
    </source>
</evidence>
<dbReference type="AlphaFoldDB" id="A0A250WWR8"/>